<keyword evidence="9" id="KW-1185">Reference proteome</keyword>
<evidence type="ECO:0000256" key="6">
    <source>
        <dbReference type="ARBA" id="ARBA00023136"/>
    </source>
</evidence>
<evidence type="ECO:0000313" key="10">
    <source>
        <dbReference type="RefSeq" id="XP_006812087.1"/>
    </source>
</evidence>
<keyword evidence="5 8" id="KW-1133">Transmembrane helix</keyword>
<organism evidence="9 10">
    <name type="scientific">Saccoglossus kowalevskii</name>
    <name type="common">Acorn worm</name>
    <dbReference type="NCBI Taxonomy" id="10224"/>
    <lineage>
        <taxon>Eukaryota</taxon>
        <taxon>Metazoa</taxon>
        <taxon>Hemichordata</taxon>
        <taxon>Enteropneusta</taxon>
        <taxon>Harrimaniidae</taxon>
        <taxon>Saccoglossus</taxon>
    </lineage>
</organism>
<reference evidence="10" key="1">
    <citation type="submission" date="2025-08" db="UniProtKB">
        <authorList>
            <consortium name="RefSeq"/>
        </authorList>
    </citation>
    <scope>IDENTIFICATION</scope>
    <source>
        <tissue evidence="10">Testes</tissue>
    </source>
</reference>
<evidence type="ECO:0000313" key="9">
    <source>
        <dbReference type="Proteomes" id="UP000694865"/>
    </source>
</evidence>
<feature type="transmembrane region" description="Helical" evidence="8">
    <location>
        <begin position="290"/>
        <end position="310"/>
    </location>
</feature>
<accession>A0ABM0LWE6</accession>
<dbReference type="Proteomes" id="UP000694865">
    <property type="component" value="Unplaced"/>
</dbReference>
<feature type="transmembrane region" description="Helical" evidence="8">
    <location>
        <begin position="162"/>
        <end position="184"/>
    </location>
</feature>
<feature type="transmembrane region" description="Helical" evidence="8">
    <location>
        <begin position="229"/>
        <end position="248"/>
    </location>
</feature>
<gene>
    <name evidence="10" type="primary">LOC102801425</name>
</gene>
<evidence type="ECO:0000256" key="1">
    <source>
        <dbReference type="ARBA" id="ARBA00004651"/>
    </source>
</evidence>
<dbReference type="RefSeq" id="XP_006812087.1">
    <property type="nucleotide sequence ID" value="XM_006812024.1"/>
</dbReference>
<name>A0ABM0LWE6_SACKO</name>
<evidence type="ECO:0000256" key="8">
    <source>
        <dbReference type="SAM" id="Phobius"/>
    </source>
</evidence>
<evidence type="ECO:0000256" key="4">
    <source>
        <dbReference type="ARBA" id="ARBA00022692"/>
    </source>
</evidence>
<dbReference type="PANTHER" id="PTHR21444:SF15">
    <property type="entry name" value="RECEPTOR FOR RETINOL UPTAKE STRA6"/>
    <property type="match status" value="1"/>
</dbReference>
<proteinExistence type="predicted"/>
<evidence type="ECO:0000256" key="5">
    <source>
        <dbReference type="ARBA" id="ARBA00022989"/>
    </source>
</evidence>
<keyword evidence="7" id="KW-0675">Receptor</keyword>
<evidence type="ECO:0000256" key="7">
    <source>
        <dbReference type="ARBA" id="ARBA00023170"/>
    </source>
</evidence>
<feature type="transmembrane region" description="Helical" evidence="8">
    <location>
        <begin position="112"/>
        <end position="131"/>
    </location>
</feature>
<dbReference type="Pfam" id="PF14752">
    <property type="entry name" value="RBP_receptor"/>
    <property type="match status" value="1"/>
</dbReference>
<protein>
    <submittedName>
        <fullName evidence="10">Uncharacterized protein LOC102801425</fullName>
    </submittedName>
</protein>
<keyword evidence="6 8" id="KW-0472">Membrane</keyword>
<dbReference type="InterPro" id="IPR026612">
    <property type="entry name" value="STRA6-like"/>
</dbReference>
<comment type="subcellular location">
    <subcellularLocation>
        <location evidence="1">Cell membrane</location>
        <topology evidence="1">Multi-pass membrane protein</topology>
    </subcellularLocation>
</comment>
<feature type="transmembrane region" description="Helical" evidence="8">
    <location>
        <begin position="196"/>
        <end position="217"/>
    </location>
</feature>
<keyword evidence="4 8" id="KW-0812">Transmembrane</keyword>
<dbReference type="GeneID" id="102801425"/>
<dbReference type="PANTHER" id="PTHR21444">
    <property type="entry name" value="COILED-COIL DOMAIN-CONTAINING PROTEIN 180"/>
    <property type="match status" value="1"/>
</dbReference>
<sequence>MKETIQDIVDVLPASANGWTINELENYIMMNFNLSTNATQAVVESLFFNSVSEDPMIDVLEIFKHFLNSLVSMISGNPVDSMSRMADFNRTVLFPNNTDSCSPKKREELFEFWFVLSFIPSGFFFLVFIFLQRRKRACLQCCKGVPGIAYPVNVIDAQPDRLGYACAFGATTVCVLGLFSGSYLFDYDLSQVHVALRGTILIVLKMINVIFIGLVYLPMFLSLTTDIRIIGNCIGIIYTGGWTVFYLYDFIKCQGKYEEIDLVVVLVRGPNILCLLILSVRYLLGFIQNVGSLVCNKLSTVWTAIFGYLFKQLLFYLTDNRVKLAFELTNHTAVYHNIVELVKVVSGTFDFSSKFVTTLHYVFLFHMLACYRLRPSGDWMNLNDVNDCHCMKCRPDLHVLYMEVESRRQRRTCRLPQLPVN</sequence>
<feature type="transmembrane region" description="Helical" evidence="8">
    <location>
        <begin position="260"/>
        <end position="278"/>
    </location>
</feature>
<evidence type="ECO:0000256" key="3">
    <source>
        <dbReference type="ARBA" id="ARBA00022475"/>
    </source>
</evidence>
<keyword evidence="3" id="KW-1003">Cell membrane</keyword>
<keyword evidence="2" id="KW-0813">Transport</keyword>
<evidence type="ECO:0000256" key="2">
    <source>
        <dbReference type="ARBA" id="ARBA00022448"/>
    </source>
</evidence>